<accession>A0A8S2UV23</accession>
<organism evidence="1 2">
    <name type="scientific">Rotaria magnacalcarata</name>
    <dbReference type="NCBI Taxonomy" id="392030"/>
    <lineage>
        <taxon>Eukaryota</taxon>
        <taxon>Metazoa</taxon>
        <taxon>Spiralia</taxon>
        <taxon>Gnathifera</taxon>
        <taxon>Rotifera</taxon>
        <taxon>Eurotatoria</taxon>
        <taxon>Bdelloidea</taxon>
        <taxon>Philodinida</taxon>
        <taxon>Philodinidae</taxon>
        <taxon>Rotaria</taxon>
    </lineage>
</organism>
<dbReference type="Proteomes" id="UP000676336">
    <property type="component" value="Unassembled WGS sequence"/>
</dbReference>
<name>A0A8S2UV23_9BILA</name>
<gene>
    <name evidence="1" type="ORF">SMN809_LOCUS28335</name>
</gene>
<feature type="non-terminal residue" evidence="1">
    <location>
        <position position="59"/>
    </location>
</feature>
<comment type="caution">
    <text evidence="1">The sequence shown here is derived from an EMBL/GenBank/DDBJ whole genome shotgun (WGS) entry which is preliminary data.</text>
</comment>
<evidence type="ECO:0000313" key="2">
    <source>
        <dbReference type="Proteomes" id="UP000676336"/>
    </source>
</evidence>
<sequence>MCNLIQPITNSEQKDKVKSVLDKHAKLFDTTKHTIVINVKPHAIKTLDYPPPSSKPYYS</sequence>
<proteinExistence type="predicted"/>
<protein>
    <submittedName>
        <fullName evidence="1">Uncharacterized protein</fullName>
    </submittedName>
</protein>
<dbReference type="AlphaFoldDB" id="A0A8S2UV23"/>
<evidence type="ECO:0000313" key="1">
    <source>
        <dbReference type="EMBL" id="CAF4353057.1"/>
    </source>
</evidence>
<dbReference type="EMBL" id="CAJOBI010047117">
    <property type="protein sequence ID" value="CAF4353057.1"/>
    <property type="molecule type" value="Genomic_DNA"/>
</dbReference>
<reference evidence="1" key="1">
    <citation type="submission" date="2021-02" db="EMBL/GenBank/DDBJ databases">
        <authorList>
            <person name="Nowell W R."/>
        </authorList>
    </citation>
    <scope>NUCLEOTIDE SEQUENCE</scope>
</reference>